<dbReference type="PIRSF" id="PIRSF001439">
    <property type="entry name" value="CryM"/>
    <property type="match status" value="1"/>
</dbReference>
<evidence type="ECO:0000313" key="1">
    <source>
        <dbReference type="EMBL" id="MCM5679735.1"/>
    </source>
</evidence>
<dbReference type="PANTHER" id="PTHR13812">
    <property type="entry name" value="KETIMINE REDUCTASE MU-CRYSTALLIN"/>
    <property type="match status" value="1"/>
</dbReference>
<protein>
    <submittedName>
        <fullName evidence="1">Ornithine cyclodeaminase family protein</fullName>
    </submittedName>
</protein>
<name>A0ABT0YLZ9_9BURK</name>
<dbReference type="Proteomes" id="UP001165541">
    <property type="component" value="Unassembled WGS sequence"/>
</dbReference>
<dbReference type="EMBL" id="JAMKFE010000004">
    <property type="protein sequence ID" value="MCM5679735.1"/>
    <property type="molecule type" value="Genomic_DNA"/>
</dbReference>
<dbReference type="InterPro" id="IPR023401">
    <property type="entry name" value="ODC_N"/>
</dbReference>
<dbReference type="Gene3D" id="3.30.1780.10">
    <property type="entry name" value="ornithine cyclodeaminase, domain 1"/>
    <property type="match status" value="1"/>
</dbReference>
<dbReference type="Gene3D" id="3.40.50.720">
    <property type="entry name" value="NAD(P)-binding Rossmann-like Domain"/>
    <property type="match status" value="1"/>
</dbReference>
<organism evidence="1 2">
    <name type="scientific">Caldimonas mangrovi</name>
    <dbReference type="NCBI Taxonomy" id="2944811"/>
    <lineage>
        <taxon>Bacteria</taxon>
        <taxon>Pseudomonadati</taxon>
        <taxon>Pseudomonadota</taxon>
        <taxon>Betaproteobacteria</taxon>
        <taxon>Burkholderiales</taxon>
        <taxon>Sphaerotilaceae</taxon>
        <taxon>Caldimonas</taxon>
    </lineage>
</organism>
<evidence type="ECO:0000313" key="2">
    <source>
        <dbReference type="Proteomes" id="UP001165541"/>
    </source>
</evidence>
<dbReference type="NCBIfam" id="NF004793">
    <property type="entry name" value="PRK06141.1"/>
    <property type="match status" value="1"/>
</dbReference>
<dbReference type="Pfam" id="PF02423">
    <property type="entry name" value="OCD_Mu_crystall"/>
    <property type="match status" value="1"/>
</dbReference>
<sequence length="305" mass="31928">MRVYSADEVHAALPWPPLARALEAAFVAGAEAPVRHAHALSEQDTLLLMPAWNPQVIVLKLVTVIPGAAATVRAAVLVCDRRSGEALAVLDGEALTLRRTAATSALAAQRLARADARTLLVVGSGRLAGWMARAHAALRPGLQRVLVWGRRAAPAQALAQALAAQGLPAGATDDLEGATRGADIVCCATTSTEPLVRGAWLAPGAHLDLVGGFKPDMREVDDDAVARSRIVVDTYAGALKEAGDLVQPLQRGVITREQVAAELAELLRGLHPGRLGPSDITLFKSVGTAVEDLAAAQLVVCPRRR</sequence>
<dbReference type="InterPro" id="IPR036291">
    <property type="entry name" value="NAD(P)-bd_dom_sf"/>
</dbReference>
<gene>
    <name evidence="1" type="ORF">M8A51_09325</name>
</gene>
<dbReference type="PANTHER" id="PTHR13812:SF19">
    <property type="entry name" value="KETIMINE REDUCTASE MU-CRYSTALLIN"/>
    <property type="match status" value="1"/>
</dbReference>
<dbReference type="RefSeq" id="WP_251777933.1">
    <property type="nucleotide sequence ID" value="NZ_JAMKFE010000004.1"/>
</dbReference>
<dbReference type="SUPFAM" id="SSF51735">
    <property type="entry name" value="NAD(P)-binding Rossmann-fold domains"/>
    <property type="match status" value="1"/>
</dbReference>
<accession>A0ABT0YLZ9</accession>
<keyword evidence="2" id="KW-1185">Reference proteome</keyword>
<dbReference type="InterPro" id="IPR003462">
    <property type="entry name" value="ODC_Mu_crystall"/>
</dbReference>
<comment type="caution">
    <text evidence="1">The sequence shown here is derived from an EMBL/GenBank/DDBJ whole genome shotgun (WGS) entry which is preliminary data.</text>
</comment>
<reference evidence="1" key="1">
    <citation type="submission" date="2022-05" db="EMBL/GenBank/DDBJ databases">
        <title>Schlegelella sp. nov., isolated from mangrove soil.</title>
        <authorList>
            <person name="Liu Y."/>
            <person name="Ge X."/>
            <person name="Liu W."/>
        </authorList>
    </citation>
    <scope>NUCLEOTIDE SEQUENCE</scope>
    <source>
        <strain evidence="1">S2-27</strain>
    </source>
</reference>
<proteinExistence type="predicted"/>